<dbReference type="OrthoDB" id="9800202at2"/>
<evidence type="ECO:0000313" key="8">
    <source>
        <dbReference type="Proteomes" id="UP000216024"/>
    </source>
</evidence>
<dbReference type="RefSeq" id="WP_095131277.1">
    <property type="nucleotide sequence ID" value="NZ_NIBG01000002.1"/>
</dbReference>
<keyword evidence="8" id="KW-1185">Reference proteome</keyword>
<dbReference type="Pfam" id="PF06803">
    <property type="entry name" value="DUF1232"/>
    <property type="match status" value="1"/>
</dbReference>
<evidence type="ECO:0000256" key="4">
    <source>
        <dbReference type="ARBA" id="ARBA00023136"/>
    </source>
</evidence>
<dbReference type="GO" id="GO:0012505">
    <property type="term" value="C:endomembrane system"/>
    <property type="evidence" value="ECO:0007669"/>
    <property type="project" value="UniProtKB-SubCell"/>
</dbReference>
<evidence type="ECO:0000313" key="7">
    <source>
        <dbReference type="EMBL" id="PAB60747.1"/>
    </source>
</evidence>
<sequence length="184" mass="20881">MGKKENMLKDFQENAKEEDIKKIQSNLSAMNKGKIKNIWPKVQALYKMAKDPEAAWTSKAMAIASLLYLISPADAMPDIVPVAGLADDVTVIVATVATLGMQLNKYLIEYKKETMEIEKKAMCEIEEEKGRIHRENMLQVEREKLEIAAELEAKNREYKEKFIFRTIGLLGIIGIIIVLLLKLL</sequence>
<dbReference type="AlphaFoldDB" id="A0A267MMT4"/>
<evidence type="ECO:0000256" key="3">
    <source>
        <dbReference type="ARBA" id="ARBA00022989"/>
    </source>
</evidence>
<evidence type="ECO:0000256" key="5">
    <source>
        <dbReference type="SAM" id="Phobius"/>
    </source>
</evidence>
<proteinExistence type="predicted"/>
<dbReference type="EMBL" id="NIBG01000002">
    <property type="protein sequence ID" value="PAB60747.1"/>
    <property type="molecule type" value="Genomic_DNA"/>
</dbReference>
<gene>
    <name evidence="7" type="ORF">CCE28_04205</name>
</gene>
<feature type="domain" description="DUF1232" evidence="6">
    <location>
        <begin position="59"/>
        <end position="93"/>
    </location>
</feature>
<keyword evidence="2 5" id="KW-0812">Transmembrane</keyword>
<name>A0A267MMT4_9FIRM</name>
<keyword evidence="3 5" id="KW-1133">Transmembrane helix</keyword>
<protein>
    <recommendedName>
        <fullName evidence="6">DUF1232 domain-containing protein</fullName>
    </recommendedName>
</protein>
<comment type="caution">
    <text evidence="7">The sequence shown here is derived from an EMBL/GenBank/DDBJ whole genome shotgun (WGS) entry which is preliminary data.</text>
</comment>
<dbReference type="Proteomes" id="UP000216024">
    <property type="component" value="Unassembled WGS sequence"/>
</dbReference>
<dbReference type="InterPro" id="IPR010652">
    <property type="entry name" value="DUF1232"/>
</dbReference>
<accession>A0A267MMT4</accession>
<feature type="transmembrane region" description="Helical" evidence="5">
    <location>
        <begin position="162"/>
        <end position="181"/>
    </location>
</feature>
<keyword evidence="4 5" id="KW-0472">Membrane</keyword>
<comment type="subcellular location">
    <subcellularLocation>
        <location evidence="1">Endomembrane system</location>
        <topology evidence="1">Multi-pass membrane protein</topology>
    </subcellularLocation>
</comment>
<reference evidence="7 8" key="1">
    <citation type="submission" date="2017-06" db="EMBL/GenBank/DDBJ databases">
        <title>Draft genome sequence of anaerobic fermentative bacterium Anaeromicrobium sediminis DY2726D isolated from West Pacific Ocean sediments.</title>
        <authorList>
            <person name="Zeng X."/>
        </authorList>
    </citation>
    <scope>NUCLEOTIDE SEQUENCE [LARGE SCALE GENOMIC DNA]</scope>
    <source>
        <strain evidence="7 8">DY2726D</strain>
    </source>
</reference>
<organism evidence="7 8">
    <name type="scientific">Anaeromicrobium sediminis</name>
    <dbReference type="NCBI Taxonomy" id="1478221"/>
    <lineage>
        <taxon>Bacteria</taxon>
        <taxon>Bacillati</taxon>
        <taxon>Bacillota</taxon>
        <taxon>Clostridia</taxon>
        <taxon>Peptostreptococcales</taxon>
        <taxon>Thermotaleaceae</taxon>
        <taxon>Anaeromicrobium</taxon>
    </lineage>
</organism>
<evidence type="ECO:0000259" key="6">
    <source>
        <dbReference type="Pfam" id="PF06803"/>
    </source>
</evidence>
<evidence type="ECO:0000256" key="1">
    <source>
        <dbReference type="ARBA" id="ARBA00004127"/>
    </source>
</evidence>
<evidence type="ECO:0000256" key="2">
    <source>
        <dbReference type="ARBA" id="ARBA00022692"/>
    </source>
</evidence>